<sequence length="400" mass="45938">MPQPDLVPLHPLEGFDIHPLWRIEAFRLENYVSLLPLPLLDKSQHDYLPALYERLEPALKLATLFLKIVLPALAKIRYAMFRTFGSGSQTVRILSDSWRVTDHKLQSFERELERMCRYYRITLIGAGERDVPDGHFETAITGCIGNDDNYPTSKPVIVQSAITIDWLRYLTSEGWDTTDATEKYSKYVLMATTLVHELAHAVWCHRMLPLLNVEYQYSGQVTFDRPEPRFMSTDGFEEMGYVIELQLFGGLLAFPHLGTPTTAENTVRQTPERLFLTIVDIDGRAAAVHELTTETIFSFFHPQTWARFGNHESPNFKLDLLPDIRRPGRHMSTVLSDPPPRDLAVPIIRSPRPDRLAGAITEFNELFQTFDVPFIRCLQPHQLKPAITEYNELFLVSTPR</sequence>
<dbReference type="HOGENOM" id="CLU_061211_0_0_1"/>
<accession>W9YER7</accession>
<dbReference type="RefSeq" id="XP_007723536.1">
    <property type="nucleotide sequence ID" value="XM_007725346.1"/>
</dbReference>
<keyword evidence="2" id="KW-1185">Reference proteome</keyword>
<dbReference type="OrthoDB" id="10254945at2759"/>
<proteinExistence type="predicted"/>
<dbReference type="GeneID" id="19159335"/>
<reference evidence="1 2" key="1">
    <citation type="submission" date="2013-03" db="EMBL/GenBank/DDBJ databases">
        <title>The Genome Sequence of Capronia coronata CBS 617.96.</title>
        <authorList>
            <consortium name="The Broad Institute Genomics Platform"/>
            <person name="Cuomo C."/>
            <person name="de Hoog S."/>
            <person name="Gorbushina A."/>
            <person name="Walker B."/>
            <person name="Young S.K."/>
            <person name="Zeng Q."/>
            <person name="Gargeya S."/>
            <person name="Fitzgerald M."/>
            <person name="Haas B."/>
            <person name="Abouelleil A."/>
            <person name="Allen A.W."/>
            <person name="Alvarado L."/>
            <person name="Arachchi H.M."/>
            <person name="Berlin A.M."/>
            <person name="Chapman S.B."/>
            <person name="Gainer-Dewar J."/>
            <person name="Goldberg J."/>
            <person name="Griggs A."/>
            <person name="Gujja S."/>
            <person name="Hansen M."/>
            <person name="Howarth C."/>
            <person name="Imamovic A."/>
            <person name="Ireland A."/>
            <person name="Larimer J."/>
            <person name="McCowan C."/>
            <person name="Murphy C."/>
            <person name="Pearson M."/>
            <person name="Poon T.W."/>
            <person name="Priest M."/>
            <person name="Roberts A."/>
            <person name="Saif S."/>
            <person name="Shea T."/>
            <person name="Sisk P."/>
            <person name="Sykes S."/>
            <person name="Wortman J."/>
            <person name="Nusbaum C."/>
            <person name="Birren B."/>
        </authorList>
    </citation>
    <scope>NUCLEOTIDE SEQUENCE [LARGE SCALE GENOMIC DNA]</scope>
    <source>
        <strain evidence="1 2">CBS 617.96</strain>
    </source>
</reference>
<organism evidence="1 2">
    <name type="scientific">Capronia coronata CBS 617.96</name>
    <dbReference type="NCBI Taxonomy" id="1182541"/>
    <lineage>
        <taxon>Eukaryota</taxon>
        <taxon>Fungi</taxon>
        <taxon>Dikarya</taxon>
        <taxon>Ascomycota</taxon>
        <taxon>Pezizomycotina</taxon>
        <taxon>Eurotiomycetes</taxon>
        <taxon>Chaetothyriomycetidae</taxon>
        <taxon>Chaetothyriales</taxon>
        <taxon>Herpotrichiellaceae</taxon>
        <taxon>Capronia</taxon>
    </lineage>
</organism>
<comment type="caution">
    <text evidence="1">The sequence shown here is derived from an EMBL/GenBank/DDBJ whole genome shotgun (WGS) entry which is preliminary data.</text>
</comment>
<protein>
    <submittedName>
        <fullName evidence="1">Uncharacterized protein</fullName>
    </submittedName>
</protein>
<evidence type="ECO:0000313" key="2">
    <source>
        <dbReference type="Proteomes" id="UP000019484"/>
    </source>
</evidence>
<gene>
    <name evidence="1" type="ORF">A1O1_04454</name>
</gene>
<dbReference type="Proteomes" id="UP000019484">
    <property type="component" value="Unassembled WGS sequence"/>
</dbReference>
<name>W9YER7_9EURO</name>
<evidence type="ECO:0000313" key="1">
    <source>
        <dbReference type="EMBL" id="EXJ91342.1"/>
    </source>
</evidence>
<dbReference type="AlphaFoldDB" id="W9YER7"/>
<dbReference type="EMBL" id="AMWN01000003">
    <property type="protein sequence ID" value="EXJ91342.1"/>
    <property type="molecule type" value="Genomic_DNA"/>
</dbReference>